<dbReference type="Antibodypedia" id="2521">
    <property type="antibodies" value="186 antibodies from 24 providers"/>
</dbReference>
<dbReference type="AGR" id="MGI:3513977"/>
<keyword evidence="3" id="KW-1185">Reference proteome</keyword>
<reference evidence="1" key="4">
    <citation type="submission" date="2025-09" db="UniProtKB">
        <authorList>
            <consortium name="Ensembl"/>
        </authorList>
    </citation>
    <scope>IDENTIFICATION</scope>
    <source>
        <strain evidence="1">C57BL/6J</strain>
    </source>
</reference>
<dbReference type="Proteomes" id="UP000000589">
    <property type="component" value="Chromosome 18"/>
</dbReference>
<evidence type="ECO:0000313" key="2">
    <source>
        <dbReference type="MGI" id="MGI:3513977"/>
    </source>
</evidence>
<name>A0A494B9H9_MOUSE</name>
<evidence type="ECO:0000313" key="1">
    <source>
        <dbReference type="Ensembl" id="ENSMUSP00000157618.2"/>
    </source>
</evidence>
<dbReference type="Bgee" id="ENSMUSG00000071847">
    <property type="expression patterns" value="Expressed in brain blood vessel and 292 other cell types or tissues"/>
</dbReference>
<proteinExistence type="predicted"/>
<reference evidence="1" key="3">
    <citation type="submission" date="2025-08" db="UniProtKB">
        <authorList>
            <consortium name="Ensembl"/>
        </authorList>
    </citation>
    <scope>IDENTIFICATION</scope>
    <source>
        <strain evidence="1">C57BL/6J</strain>
    </source>
</reference>
<evidence type="ECO:0000313" key="3">
    <source>
        <dbReference type="Proteomes" id="UP000000589"/>
    </source>
</evidence>
<accession>A0A494B9H9</accession>
<dbReference type="Ensembl" id="ENSMUST00000237428.2">
    <property type="protein sequence ID" value="ENSMUSP00000157618.2"/>
    <property type="gene ID" value="ENSMUSG00000071847.15"/>
</dbReference>
<reference evidence="1 3" key="2">
    <citation type="journal article" date="2011" name="PLoS Biol.">
        <title>Modernizing reference genome assemblies.</title>
        <authorList>
            <person name="Church D.M."/>
            <person name="Schneider V.A."/>
            <person name="Graves T."/>
            <person name="Auger K."/>
            <person name="Cunningham F."/>
            <person name="Bouk N."/>
            <person name="Chen H.C."/>
            <person name="Agarwala R."/>
            <person name="McLaren W.M."/>
            <person name="Ritchie G.R."/>
            <person name="Albracht D."/>
            <person name="Kremitzki M."/>
            <person name="Rock S."/>
            <person name="Kotkiewicz H."/>
            <person name="Kremitzki C."/>
            <person name="Wollam A."/>
            <person name="Trani L."/>
            <person name="Fulton L."/>
            <person name="Fulton R."/>
            <person name="Matthews L."/>
            <person name="Whitehead S."/>
            <person name="Chow W."/>
            <person name="Torrance J."/>
            <person name="Dunn M."/>
            <person name="Harden G."/>
            <person name="Threadgold G."/>
            <person name="Wood J."/>
            <person name="Collins J."/>
            <person name="Heath P."/>
            <person name="Griffiths G."/>
            <person name="Pelan S."/>
            <person name="Grafham D."/>
            <person name="Eichler E.E."/>
            <person name="Weinstock G."/>
            <person name="Mardis E.R."/>
            <person name="Wilson R.K."/>
            <person name="Howe K."/>
            <person name="Flicek P."/>
            <person name="Hubbard T."/>
        </authorList>
    </citation>
    <scope>NUCLEOTIDE SEQUENCE [LARGE SCALE GENOMIC DNA]</scope>
    <source>
        <strain evidence="1 3">C57BL/6J</strain>
    </source>
</reference>
<dbReference type="AlphaFoldDB" id="A0A494B9H9"/>
<dbReference type="VEuPathDB" id="HostDB:ENSMUSG00000071847"/>
<organism evidence="1 3">
    <name type="scientific">Mus musculus</name>
    <name type="common">Mouse</name>
    <dbReference type="NCBI Taxonomy" id="10090"/>
    <lineage>
        <taxon>Eukaryota</taxon>
        <taxon>Metazoa</taxon>
        <taxon>Chordata</taxon>
        <taxon>Craniata</taxon>
        <taxon>Vertebrata</taxon>
        <taxon>Euteleostomi</taxon>
        <taxon>Mammalia</taxon>
        <taxon>Eutheria</taxon>
        <taxon>Euarchontoglires</taxon>
        <taxon>Glires</taxon>
        <taxon>Rodentia</taxon>
        <taxon>Myomorpha</taxon>
        <taxon>Muroidea</taxon>
        <taxon>Muridae</taxon>
        <taxon>Murinae</taxon>
        <taxon>Mus</taxon>
        <taxon>Mus</taxon>
    </lineage>
</organism>
<dbReference type="ExpressionAtlas" id="A0A494B9H9">
    <property type="expression patterns" value="baseline and differential"/>
</dbReference>
<gene>
    <name evidence="1 2" type="primary">Apcdd1</name>
</gene>
<dbReference type="GeneTree" id="ENSGT00640000091492"/>
<reference evidence="1 3" key="1">
    <citation type="journal article" date="2009" name="PLoS Biol.">
        <title>Lineage-specific biology revealed by a finished genome assembly of the mouse.</title>
        <authorList>
            <consortium name="Mouse Genome Sequencing Consortium"/>
            <person name="Church D.M."/>
            <person name="Goodstadt L."/>
            <person name="Hillier L.W."/>
            <person name="Zody M.C."/>
            <person name="Goldstein S."/>
            <person name="She X."/>
            <person name="Bult C.J."/>
            <person name="Agarwala R."/>
            <person name="Cherry J.L."/>
            <person name="DiCuccio M."/>
            <person name="Hlavina W."/>
            <person name="Kapustin Y."/>
            <person name="Meric P."/>
            <person name="Maglott D."/>
            <person name="Birtle Z."/>
            <person name="Marques A.C."/>
            <person name="Graves T."/>
            <person name="Zhou S."/>
            <person name="Teague B."/>
            <person name="Potamousis K."/>
            <person name="Churas C."/>
            <person name="Place M."/>
            <person name="Herschleb J."/>
            <person name="Runnheim R."/>
            <person name="Forrest D."/>
            <person name="Amos-Landgraf J."/>
            <person name="Schwartz D.C."/>
            <person name="Cheng Z."/>
            <person name="Lindblad-Toh K."/>
            <person name="Eichler E.E."/>
            <person name="Ponting C.P."/>
        </authorList>
    </citation>
    <scope>NUCLEOTIDE SEQUENCE [LARGE SCALE GENOMIC DNA]</scope>
    <source>
        <strain evidence="1 3">C57BL/6J</strain>
    </source>
</reference>
<sequence>MSRVRRLLLGYLFPALLLHEPQPCVHSLPHHFPVR</sequence>
<dbReference type="MGI" id="MGI:3513977">
    <property type="gene designation" value="Apcdd1"/>
</dbReference>
<protein>
    <submittedName>
        <fullName evidence="1">Adenomatosis polyposis coli down-regulated 1</fullName>
    </submittedName>
</protein>